<gene>
    <name evidence="2" type="ORF">N7476_007433</name>
</gene>
<evidence type="ECO:0000256" key="1">
    <source>
        <dbReference type="SAM" id="MobiDB-lite"/>
    </source>
</evidence>
<dbReference type="EMBL" id="JAPZBO010000007">
    <property type="protein sequence ID" value="KAJ5311573.1"/>
    <property type="molecule type" value="Genomic_DNA"/>
</dbReference>
<dbReference type="OrthoDB" id="4179303at2759"/>
<name>A0A9W9LAF6_9EURO</name>
<evidence type="ECO:0000313" key="2">
    <source>
        <dbReference type="EMBL" id="KAJ5311573.1"/>
    </source>
</evidence>
<keyword evidence="3" id="KW-1185">Reference proteome</keyword>
<evidence type="ECO:0000313" key="3">
    <source>
        <dbReference type="Proteomes" id="UP001147746"/>
    </source>
</evidence>
<dbReference type="Proteomes" id="UP001147746">
    <property type="component" value="Unassembled WGS sequence"/>
</dbReference>
<dbReference type="AlphaFoldDB" id="A0A9W9LAF6"/>
<reference evidence="2" key="1">
    <citation type="submission" date="2022-12" db="EMBL/GenBank/DDBJ databases">
        <authorList>
            <person name="Petersen C."/>
        </authorList>
    </citation>
    <scope>NUCLEOTIDE SEQUENCE</scope>
    <source>
        <strain evidence="2">IBT 21472</strain>
    </source>
</reference>
<proteinExistence type="predicted"/>
<evidence type="ECO:0008006" key="4">
    <source>
        <dbReference type="Google" id="ProtNLM"/>
    </source>
</evidence>
<feature type="region of interest" description="Disordered" evidence="1">
    <location>
        <begin position="27"/>
        <end position="51"/>
    </location>
</feature>
<sequence length="505" mass="56667">IMDLSRHIQDLADELLSEILSLVLEPSSSTPNGHSHGNGHGHGHGHNDIDKHSIKRGEASDLDRWRLVCKRFMRIGTPRKFSRFVIRFSRDGFRRLDELLKMQLACYVRTVAYLVRPFYTGSGWTPILQTLHTSNAALAEIHARRLREQTNLLESGHDLTQLRRAIAAFSALQEIKLLRLQDSADEQIIDFIHTSNTTTRATHFNWELACSRAVTSLGIALLDSQCTAIRFIGPQISPEATLQLLNAPSTTLAAMGSRLTSLDITFHSSTDISSTMSDLSDVFGRFFAEAKNLVSIHIGFPPKSPLDLDLEAIFHETRWKTLRTLSLQGWRLADHEIISLARRHRRMLREIRFCAVYLRPGGRWGDILAVLREDMESLERAELREIDYAENFDLLASGSGVEVFDVPVDAQLGTILSSSLSVAAGTPPLEMRHALGAEPPGAFRGRVSVPLRPENLEKLRALTVQDLDDDGVRVQREQVGLWEAWVHSGLSRVSNGQSYLHSREN</sequence>
<protein>
    <recommendedName>
        <fullName evidence="4">F-box domain protein</fullName>
    </recommendedName>
</protein>
<feature type="non-terminal residue" evidence="2">
    <location>
        <position position="1"/>
    </location>
</feature>
<comment type="caution">
    <text evidence="2">The sequence shown here is derived from an EMBL/GenBank/DDBJ whole genome shotgun (WGS) entry which is preliminary data.</text>
</comment>
<organism evidence="2 3">
    <name type="scientific">Penicillium atrosanguineum</name>
    <dbReference type="NCBI Taxonomy" id="1132637"/>
    <lineage>
        <taxon>Eukaryota</taxon>
        <taxon>Fungi</taxon>
        <taxon>Dikarya</taxon>
        <taxon>Ascomycota</taxon>
        <taxon>Pezizomycotina</taxon>
        <taxon>Eurotiomycetes</taxon>
        <taxon>Eurotiomycetidae</taxon>
        <taxon>Eurotiales</taxon>
        <taxon>Aspergillaceae</taxon>
        <taxon>Penicillium</taxon>
    </lineage>
</organism>
<reference evidence="2" key="2">
    <citation type="journal article" date="2023" name="IMA Fungus">
        <title>Comparative genomic study of the Penicillium genus elucidates a diverse pangenome and 15 lateral gene transfer events.</title>
        <authorList>
            <person name="Petersen C."/>
            <person name="Sorensen T."/>
            <person name="Nielsen M.R."/>
            <person name="Sondergaard T.E."/>
            <person name="Sorensen J.L."/>
            <person name="Fitzpatrick D.A."/>
            <person name="Frisvad J.C."/>
            <person name="Nielsen K.L."/>
        </authorList>
    </citation>
    <scope>NUCLEOTIDE SEQUENCE</scope>
    <source>
        <strain evidence="2">IBT 21472</strain>
    </source>
</reference>
<accession>A0A9W9LAF6</accession>